<dbReference type="AlphaFoldDB" id="A0A2K0XMA7"/>
<sequence>MVRGFADAERLSSKLRKKVVNNLNLIIYIFVTVDRKTQWALARVLPPPIGLQLMTTQCVLSFYCSFIF</sequence>
<evidence type="ECO:0000313" key="2">
    <source>
        <dbReference type="Proteomes" id="UP000236634"/>
    </source>
</evidence>
<dbReference type="Proteomes" id="UP000236634">
    <property type="component" value="Unassembled WGS sequence"/>
</dbReference>
<gene>
    <name evidence="1" type="ORF">BFS16_04790</name>
</gene>
<proteinExistence type="predicted"/>
<accession>A0A2K0XMA7</accession>
<evidence type="ECO:0000313" key="1">
    <source>
        <dbReference type="EMBL" id="PNP95679.1"/>
    </source>
</evidence>
<protein>
    <submittedName>
        <fullName evidence="1">Uncharacterized protein</fullName>
    </submittedName>
</protein>
<dbReference type="EMBL" id="NBAX01000003">
    <property type="protein sequence ID" value="PNP95679.1"/>
    <property type="molecule type" value="Genomic_DNA"/>
</dbReference>
<comment type="caution">
    <text evidence="1">The sequence shown here is derived from an EMBL/GenBank/DDBJ whole genome shotgun (WGS) entry which is preliminary data.</text>
</comment>
<name>A0A2K0XMA7_9BACT</name>
<reference evidence="1 2" key="1">
    <citation type="submission" date="2017-03" db="EMBL/GenBank/DDBJ databases">
        <authorList>
            <person name="Afonso C.L."/>
            <person name="Miller P.J."/>
            <person name="Scott M.A."/>
            <person name="Spackman E."/>
            <person name="Goraichik I."/>
            <person name="Dimitrov K.M."/>
            <person name="Suarez D.L."/>
            <person name="Swayne D.E."/>
        </authorList>
    </citation>
    <scope>NUCLEOTIDE SEQUENCE [LARGE SCALE GENOMIC DNA]</scope>
    <source>
        <strain evidence="1 2">DNF00076</strain>
    </source>
</reference>
<organism evidence="1 2">
    <name type="scientific">Hoylesella timonensis</name>
    <dbReference type="NCBI Taxonomy" id="386414"/>
    <lineage>
        <taxon>Bacteria</taxon>
        <taxon>Pseudomonadati</taxon>
        <taxon>Bacteroidota</taxon>
        <taxon>Bacteroidia</taxon>
        <taxon>Bacteroidales</taxon>
        <taxon>Prevotellaceae</taxon>
        <taxon>Hoylesella</taxon>
    </lineage>
</organism>